<dbReference type="InterPro" id="IPR018062">
    <property type="entry name" value="HTH_AraC-typ_CS"/>
</dbReference>
<gene>
    <name evidence="5" type="ORF">P5G59_18005</name>
</gene>
<dbReference type="RefSeq" id="WP_301220395.1">
    <property type="nucleotide sequence ID" value="NZ_JAROCB010000005.1"/>
</dbReference>
<keyword evidence="6" id="KW-1185">Reference proteome</keyword>
<keyword evidence="3" id="KW-0804">Transcription</keyword>
<dbReference type="EMBL" id="JAROCB010000005">
    <property type="protein sequence ID" value="MDN4599050.1"/>
    <property type="molecule type" value="Genomic_DNA"/>
</dbReference>
<dbReference type="SMART" id="SM00342">
    <property type="entry name" value="HTH_ARAC"/>
    <property type="match status" value="1"/>
</dbReference>
<name>A0ABT8J1V8_9MICO</name>
<accession>A0ABT8J1V8</accession>
<evidence type="ECO:0000256" key="2">
    <source>
        <dbReference type="ARBA" id="ARBA00023125"/>
    </source>
</evidence>
<dbReference type="InterPro" id="IPR020449">
    <property type="entry name" value="Tscrpt_reg_AraC-type_HTH"/>
</dbReference>
<keyword evidence="2" id="KW-0238">DNA-binding</keyword>
<dbReference type="Pfam" id="PF12833">
    <property type="entry name" value="HTH_18"/>
    <property type="match status" value="1"/>
</dbReference>
<dbReference type="Proteomes" id="UP001174210">
    <property type="component" value="Unassembled WGS sequence"/>
</dbReference>
<dbReference type="Gene3D" id="1.10.10.60">
    <property type="entry name" value="Homeodomain-like"/>
    <property type="match status" value="1"/>
</dbReference>
<feature type="domain" description="HTH araC/xylS-type" evidence="4">
    <location>
        <begin position="190"/>
        <end position="288"/>
    </location>
</feature>
<dbReference type="PROSITE" id="PS00041">
    <property type="entry name" value="HTH_ARAC_FAMILY_1"/>
    <property type="match status" value="1"/>
</dbReference>
<dbReference type="PRINTS" id="PR00032">
    <property type="entry name" value="HTHARAC"/>
</dbReference>
<evidence type="ECO:0000256" key="1">
    <source>
        <dbReference type="ARBA" id="ARBA00023015"/>
    </source>
</evidence>
<evidence type="ECO:0000259" key="4">
    <source>
        <dbReference type="PROSITE" id="PS01124"/>
    </source>
</evidence>
<dbReference type="InterPro" id="IPR018060">
    <property type="entry name" value="HTH_AraC"/>
</dbReference>
<dbReference type="PROSITE" id="PS01124">
    <property type="entry name" value="HTH_ARAC_FAMILY_2"/>
    <property type="match status" value="1"/>
</dbReference>
<keyword evidence="1" id="KW-0805">Transcription regulation</keyword>
<proteinExistence type="predicted"/>
<dbReference type="InterPro" id="IPR009057">
    <property type="entry name" value="Homeodomain-like_sf"/>
</dbReference>
<organism evidence="5 6">
    <name type="scientific">Leifsonia virtsii</name>
    <dbReference type="NCBI Taxonomy" id="3035915"/>
    <lineage>
        <taxon>Bacteria</taxon>
        <taxon>Bacillati</taxon>
        <taxon>Actinomycetota</taxon>
        <taxon>Actinomycetes</taxon>
        <taxon>Micrococcales</taxon>
        <taxon>Microbacteriaceae</taxon>
        <taxon>Leifsonia</taxon>
    </lineage>
</organism>
<comment type="caution">
    <text evidence="5">The sequence shown here is derived from an EMBL/GenBank/DDBJ whole genome shotgun (WGS) entry which is preliminary data.</text>
</comment>
<reference evidence="5" key="1">
    <citation type="submission" date="2023-03" db="EMBL/GenBank/DDBJ databases">
        <title>MT1 and MT2 Draft Genomes of Novel Species.</title>
        <authorList>
            <person name="Venkateswaran K."/>
        </authorList>
    </citation>
    <scope>NUCLEOTIDE SEQUENCE</scope>
    <source>
        <strain evidence="5">F6_8S_P_1A</strain>
    </source>
</reference>
<dbReference type="Pfam" id="PF06719">
    <property type="entry name" value="AraC_N"/>
    <property type="match status" value="1"/>
</dbReference>
<dbReference type="PANTHER" id="PTHR43436:SF1">
    <property type="entry name" value="TRANSCRIPTIONAL REGULATORY PROTEIN"/>
    <property type="match status" value="1"/>
</dbReference>
<dbReference type="SUPFAM" id="SSF46689">
    <property type="entry name" value="Homeodomain-like"/>
    <property type="match status" value="2"/>
</dbReference>
<dbReference type="InterPro" id="IPR009594">
    <property type="entry name" value="Tscrpt_reg_HTH_AraC_N"/>
</dbReference>
<protein>
    <submittedName>
        <fullName evidence="5">AraC family transcriptional regulator</fullName>
    </submittedName>
</protein>
<evidence type="ECO:0000313" key="6">
    <source>
        <dbReference type="Proteomes" id="UP001174210"/>
    </source>
</evidence>
<dbReference type="PANTHER" id="PTHR43436">
    <property type="entry name" value="ARAC-FAMILY TRANSCRIPTIONAL REGULATOR"/>
    <property type="match status" value="1"/>
</dbReference>
<sequence>MELADLRDLIARHTQHGDVRIGRSATISAIDRVGPPEFSATGTLLVLLAQGAKRLVVGERVHTYRPGEFLVASLDLPTVGNFVEASRAEPALGFSLQLRPELVAELLLQPAAAEVAPSGRVAAAGVGVAPVSADIVDAVARTVGLLDRPRDRDVLAPLYERELVWLALQSPLGASVRQLGTADSALRRVSDAVTLLRERYADAVRVDELAEVTRMSPSAFYRNFQAATSMSPIQFQKHLRLQEARMRLLAARADIAGIAYDVGYESPSQFSRDYRRSFGVSPSQELRRAQETTAA</sequence>
<evidence type="ECO:0000313" key="5">
    <source>
        <dbReference type="EMBL" id="MDN4599050.1"/>
    </source>
</evidence>
<evidence type="ECO:0000256" key="3">
    <source>
        <dbReference type="ARBA" id="ARBA00023163"/>
    </source>
</evidence>